<keyword evidence="2 5" id="KW-0812">Transmembrane</keyword>
<reference evidence="7" key="1">
    <citation type="journal article" date="2019" name="Int. J. Syst. Evol. Microbiol.">
        <title>The Global Catalogue of Microorganisms (GCM) 10K type strain sequencing project: providing services to taxonomists for standard genome sequencing and annotation.</title>
        <authorList>
            <consortium name="The Broad Institute Genomics Platform"/>
            <consortium name="The Broad Institute Genome Sequencing Center for Infectious Disease"/>
            <person name="Wu L."/>
            <person name="Ma J."/>
        </authorList>
    </citation>
    <scope>NUCLEOTIDE SEQUENCE [LARGE SCALE GENOMIC DNA]</scope>
    <source>
        <strain evidence="7">TISTR 932</strain>
    </source>
</reference>
<name>A0ABW5TI64_9ENTE</name>
<dbReference type="CDD" id="cd16914">
    <property type="entry name" value="EcfT"/>
    <property type="match status" value="1"/>
</dbReference>
<gene>
    <name evidence="6" type="ORF">ACFSR0_05475</name>
</gene>
<feature type="transmembrane region" description="Helical" evidence="5">
    <location>
        <begin position="150"/>
        <end position="168"/>
    </location>
</feature>
<dbReference type="EMBL" id="JBHUMO010000037">
    <property type="protein sequence ID" value="MFD2728877.1"/>
    <property type="molecule type" value="Genomic_DNA"/>
</dbReference>
<evidence type="ECO:0000313" key="7">
    <source>
        <dbReference type="Proteomes" id="UP001597427"/>
    </source>
</evidence>
<evidence type="ECO:0000313" key="6">
    <source>
        <dbReference type="EMBL" id="MFD2728877.1"/>
    </source>
</evidence>
<feature type="transmembrane region" description="Helical" evidence="5">
    <location>
        <begin position="112"/>
        <end position="129"/>
    </location>
</feature>
<comment type="subcellular location">
    <subcellularLocation>
        <location evidence="1">Membrane</location>
        <topology evidence="1">Multi-pass membrane protein</topology>
    </subcellularLocation>
</comment>
<evidence type="ECO:0000256" key="5">
    <source>
        <dbReference type="SAM" id="Phobius"/>
    </source>
</evidence>
<dbReference type="Pfam" id="PF02361">
    <property type="entry name" value="CbiQ"/>
    <property type="match status" value="1"/>
</dbReference>
<feature type="transmembrane region" description="Helical" evidence="5">
    <location>
        <begin position="12"/>
        <end position="42"/>
    </location>
</feature>
<sequence length="221" mass="25306">MEEKITAIPAIVFAVFFFTIEISFTYSVYLNLYLLIVVLGYLAFNKKFGFLGVLILFPLVPALTTFWSVLIQGNGLSDAWVLLTRTYAFAALGIGFVASVDFEECLLILEQYHVPQTFVYGVLVVIHAAPQIRREVIDMRDASLLRGKRLYPWSAYYYVKTIFLAMNWRDRYTEAMYSRGFMETGTRSHFQKWKPSLSANGWCIVAILIGNGFLILERMIG</sequence>
<proteinExistence type="predicted"/>
<keyword evidence="4 5" id="KW-0472">Membrane</keyword>
<accession>A0ABW5TI64</accession>
<evidence type="ECO:0000256" key="1">
    <source>
        <dbReference type="ARBA" id="ARBA00004141"/>
    </source>
</evidence>
<organism evidence="6 7">
    <name type="scientific">Enterococcus camelliae</name>
    <dbReference type="NCBI Taxonomy" id="453959"/>
    <lineage>
        <taxon>Bacteria</taxon>
        <taxon>Bacillati</taxon>
        <taxon>Bacillota</taxon>
        <taxon>Bacilli</taxon>
        <taxon>Lactobacillales</taxon>
        <taxon>Enterococcaceae</taxon>
        <taxon>Enterococcus</taxon>
    </lineage>
</organism>
<dbReference type="RefSeq" id="WP_379980704.1">
    <property type="nucleotide sequence ID" value="NZ_JBHUMO010000037.1"/>
</dbReference>
<evidence type="ECO:0000256" key="3">
    <source>
        <dbReference type="ARBA" id="ARBA00022989"/>
    </source>
</evidence>
<feature type="transmembrane region" description="Helical" evidence="5">
    <location>
        <begin position="197"/>
        <end position="216"/>
    </location>
</feature>
<evidence type="ECO:0000256" key="4">
    <source>
        <dbReference type="ARBA" id="ARBA00023136"/>
    </source>
</evidence>
<protein>
    <submittedName>
        <fullName evidence="6">CbiQ family ECF transporter T component</fullName>
    </submittedName>
</protein>
<dbReference type="Proteomes" id="UP001597427">
    <property type="component" value="Unassembled WGS sequence"/>
</dbReference>
<dbReference type="InterPro" id="IPR003339">
    <property type="entry name" value="ABC/ECF_trnsptr_transmembrane"/>
</dbReference>
<feature type="transmembrane region" description="Helical" evidence="5">
    <location>
        <begin position="82"/>
        <end position="100"/>
    </location>
</feature>
<keyword evidence="3 5" id="KW-1133">Transmembrane helix</keyword>
<feature type="transmembrane region" description="Helical" evidence="5">
    <location>
        <begin position="48"/>
        <end position="70"/>
    </location>
</feature>
<comment type="caution">
    <text evidence="6">The sequence shown here is derived from an EMBL/GenBank/DDBJ whole genome shotgun (WGS) entry which is preliminary data.</text>
</comment>
<evidence type="ECO:0000256" key="2">
    <source>
        <dbReference type="ARBA" id="ARBA00022692"/>
    </source>
</evidence>
<keyword evidence="7" id="KW-1185">Reference proteome</keyword>